<dbReference type="EMBL" id="AP024488">
    <property type="protein sequence ID" value="BCS97455.1"/>
    <property type="molecule type" value="Genomic_DNA"/>
</dbReference>
<evidence type="ECO:0000313" key="2">
    <source>
        <dbReference type="Proteomes" id="UP001320148"/>
    </source>
</evidence>
<organism evidence="1 2">
    <name type="scientific">Desulfoluna limicola</name>
    <dbReference type="NCBI Taxonomy" id="2810562"/>
    <lineage>
        <taxon>Bacteria</taxon>
        <taxon>Pseudomonadati</taxon>
        <taxon>Thermodesulfobacteriota</taxon>
        <taxon>Desulfobacteria</taxon>
        <taxon>Desulfobacterales</taxon>
        <taxon>Desulfolunaceae</taxon>
        <taxon>Desulfoluna</taxon>
    </lineage>
</organism>
<protein>
    <submittedName>
        <fullName evidence="1">Uncharacterized protein</fullName>
    </submittedName>
</protein>
<sequence>MDEPLESLNIRGLCTSFLKGVQGRFYWAPKEQAMEGRIMRGMVKLSGTRDRVAWQINR</sequence>
<gene>
    <name evidence="1" type="ORF">DSLASN_30870</name>
</gene>
<name>A0ABN6F6Y7_9BACT</name>
<evidence type="ECO:0000313" key="1">
    <source>
        <dbReference type="EMBL" id="BCS97455.1"/>
    </source>
</evidence>
<dbReference type="Proteomes" id="UP001320148">
    <property type="component" value="Chromosome"/>
</dbReference>
<proteinExistence type="predicted"/>
<reference evidence="1 2" key="1">
    <citation type="submission" date="2021-02" db="EMBL/GenBank/DDBJ databases">
        <title>Complete genome of Desulfoluna sp. strain ASN36.</title>
        <authorList>
            <person name="Takahashi A."/>
            <person name="Kojima H."/>
            <person name="Fukui M."/>
        </authorList>
    </citation>
    <scope>NUCLEOTIDE SEQUENCE [LARGE SCALE GENOMIC DNA]</scope>
    <source>
        <strain evidence="1 2">ASN36</strain>
    </source>
</reference>
<accession>A0ABN6F6Y7</accession>
<keyword evidence="2" id="KW-1185">Reference proteome</keyword>